<keyword evidence="5" id="KW-1185">Reference proteome</keyword>
<dbReference type="Pfam" id="PF12708">
    <property type="entry name" value="Pect-lyase_RHGA_epim"/>
    <property type="match status" value="1"/>
</dbReference>
<evidence type="ECO:0000256" key="2">
    <source>
        <dbReference type="SAM" id="SignalP"/>
    </source>
</evidence>
<dbReference type="EMBL" id="JAENIJ010000003">
    <property type="protein sequence ID" value="MBK1881345.1"/>
    <property type="molecule type" value="Genomic_DNA"/>
</dbReference>
<organism evidence="4 5">
    <name type="scientific">Luteolibacter pohnpeiensis</name>
    <dbReference type="NCBI Taxonomy" id="454153"/>
    <lineage>
        <taxon>Bacteria</taxon>
        <taxon>Pseudomonadati</taxon>
        <taxon>Verrucomicrobiota</taxon>
        <taxon>Verrucomicrobiia</taxon>
        <taxon>Verrucomicrobiales</taxon>
        <taxon>Verrucomicrobiaceae</taxon>
        <taxon>Luteolibacter</taxon>
    </lineage>
</organism>
<evidence type="ECO:0000259" key="3">
    <source>
        <dbReference type="Pfam" id="PF12708"/>
    </source>
</evidence>
<proteinExistence type="predicted"/>
<protein>
    <recommendedName>
        <fullName evidence="3">Rhamnogalacturonase A/B/Epimerase-like pectate lyase domain-containing protein</fullName>
    </recommendedName>
</protein>
<feature type="domain" description="Rhamnogalacturonase A/B/Epimerase-like pectate lyase" evidence="3">
    <location>
        <begin position="135"/>
        <end position="302"/>
    </location>
</feature>
<dbReference type="Gene3D" id="2.160.20.10">
    <property type="entry name" value="Single-stranded right-handed beta-helix, Pectin lyase-like"/>
    <property type="match status" value="1"/>
</dbReference>
<dbReference type="SUPFAM" id="SSF51126">
    <property type="entry name" value="Pectin lyase-like"/>
    <property type="match status" value="1"/>
</dbReference>
<feature type="signal peptide" evidence="2">
    <location>
        <begin position="1"/>
        <end position="26"/>
    </location>
</feature>
<gene>
    <name evidence="4" type="ORF">JIN85_02895</name>
</gene>
<dbReference type="Proteomes" id="UP000603141">
    <property type="component" value="Unassembled WGS sequence"/>
</dbReference>
<name>A0A934VUP2_9BACT</name>
<keyword evidence="2" id="KW-0732">Signal</keyword>
<dbReference type="AlphaFoldDB" id="A0A934VUP2"/>
<reference evidence="4" key="1">
    <citation type="submission" date="2021-01" db="EMBL/GenBank/DDBJ databases">
        <title>Modified the classification status of verrucomicrobia.</title>
        <authorList>
            <person name="Feng X."/>
        </authorList>
    </citation>
    <scope>NUCLEOTIDE SEQUENCE</scope>
    <source>
        <strain evidence="4">KCTC 22041</strain>
    </source>
</reference>
<sequence>MTVSTRLCMLLSIALIWTFSSRIANSQTETSQHAPPGTYVLNLAALRSIDSKSLENGQPIFVTHHSVSNDPGGGIFVWEAELNYKWPPEPDDPSVYPNSRAGDNNGTIIRPDDVSADQPGRWVRQAYLDQGSKMVNVNWFGARPDLPDFDNAPAIQAAHDTLPIMTFNVGPAPSGRHIRPGTVQLGAGTYWIGTTLYQSSRTTLTGKGMQTSTLAAMVGRFDDPTPGAETWMVRWEKPPEVTPNNNFYCRLENLGVIGSAALNNHENRSVSGVQIQGAQGSWMRDVSFHSFAKRGTDCQVSILGTCWFADVREGPVVDLAGGPGYQFGNLSIEHGNPTGKFMDPETKLPIAALRIRNMDVASFEQVQFEGSQVACSMVNCRGLTFNAVVNNRSGLQDSYTFYIQGDSYSNQFLKKFFYLGGKTDDFQIYDNSLIAIRDQKSGEIYQKVITK</sequence>
<dbReference type="InterPro" id="IPR012334">
    <property type="entry name" value="Pectin_lyas_fold"/>
</dbReference>
<dbReference type="InterPro" id="IPR011050">
    <property type="entry name" value="Pectin_lyase_fold/virulence"/>
</dbReference>
<comment type="caution">
    <text evidence="4">The sequence shown here is derived from an EMBL/GenBank/DDBJ whole genome shotgun (WGS) entry which is preliminary data.</text>
</comment>
<evidence type="ECO:0000256" key="1">
    <source>
        <dbReference type="SAM" id="MobiDB-lite"/>
    </source>
</evidence>
<feature type="chain" id="PRO_5037440598" description="Rhamnogalacturonase A/B/Epimerase-like pectate lyase domain-containing protein" evidence="2">
    <location>
        <begin position="27"/>
        <end position="451"/>
    </location>
</feature>
<dbReference type="InterPro" id="IPR024535">
    <property type="entry name" value="RHGA/B-epi-like_pectate_lyase"/>
</dbReference>
<evidence type="ECO:0000313" key="4">
    <source>
        <dbReference type="EMBL" id="MBK1881345.1"/>
    </source>
</evidence>
<accession>A0A934VUP2</accession>
<dbReference type="RefSeq" id="WP_200267454.1">
    <property type="nucleotide sequence ID" value="NZ_JAENIJ010000003.1"/>
</dbReference>
<feature type="region of interest" description="Disordered" evidence="1">
    <location>
        <begin position="89"/>
        <end position="115"/>
    </location>
</feature>
<evidence type="ECO:0000313" key="5">
    <source>
        <dbReference type="Proteomes" id="UP000603141"/>
    </source>
</evidence>